<sequence>MNRKYPTTTIRKEDGAFWIDIENLYPYIPGIILPGFFMPEQRKDINYDKRNNTLRREEIGSVKF</sequence>
<dbReference type="AlphaFoldDB" id="A0A511YHA8"/>
<gene>
    <name evidence="1" type="ORF">CHA01nite_03320</name>
</gene>
<reference evidence="1 2" key="1">
    <citation type="submission" date="2019-07" db="EMBL/GenBank/DDBJ databases">
        <title>Whole genome shotgun sequence of Chryseobacterium hagamense NBRC 105253.</title>
        <authorList>
            <person name="Hosoyama A."/>
            <person name="Uohara A."/>
            <person name="Ohji S."/>
            <person name="Ichikawa N."/>
        </authorList>
    </citation>
    <scope>NUCLEOTIDE SEQUENCE [LARGE SCALE GENOMIC DNA]</scope>
    <source>
        <strain evidence="1 2">NBRC 105253</strain>
    </source>
</reference>
<evidence type="ECO:0000313" key="1">
    <source>
        <dbReference type="EMBL" id="GEN74592.1"/>
    </source>
</evidence>
<protein>
    <submittedName>
        <fullName evidence="1">Uncharacterized protein</fullName>
    </submittedName>
</protein>
<evidence type="ECO:0000313" key="2">
    <source>
        <dbReference type="Proteomes" id="UP000321863"/>
    </source>
</evidence>
<comment type="caution">
    <text evidence="1">The sequence shown here is derived from an EMBL/GenBank/DDBJ whole genome shotgun (WGS) entry which is preliminary data.</text>
</comment>
<dbReference type="Proteomes" id="UP000321863">
    <property type="component" value="Unassembled WGS sequence"/>
</dbReference>
<organism evidence="1 2">
    <name type="scientific">Chryseobacterium hagamense</name>
    <dbReference type="NCBI Taxonomy" id="395935"/>
    <lineage>
        <taxon>Bacteria</taxon>
        <taxon>Pseudomonadati</taxon>
        <taxon>Bacteroidota</taxon>
        <taxon>Flavobacteriia</taxon>
        <taxon>Flavobacteriales</taxon>
        <taxon>Weeksellaceae</taxon>
        <taxon>Chryseobacterium group</taxon>
        <taxon>Chryseobacterium</taxon>
    </lineage>
</organism>
<proteinExistence type="predicted"/>
<dbReference type="EMBL" id="BJYJ01000001">
    <property type="protein sequence ID" value="GEN74592.1"/>
    <property type="molecule type" value="Genomic_DNA"/>
</dbReference>
<accession>A0A511YHA8</accession>
<name>A0A511YHA8_9FLAO</name>
<keyword evidence="2" id="KW-1185">Reference proteome</keyword>